<protein>
    <recommendedName>
        <fullName evidence="5">Glycosyltransferase</fullName>
    </recommendedName>
</protein>
<evidence type="ECO:0000313" key="4">
    <source>
        <dbReference type="Proteomes" id="UP000049855"/>
    </source>
</evidence>
<dbReference type="GO" id="GO:0016757">
    <property type="term" value="F:glycosyltransferase activity"/>
    <property type="evidence" value="ECO:0007669"/>
    <property type="project" value="UniProtKB-KW"/>
</dbReference>
<evidence type="ECO:0000256" key="2">
    <source>
        <dbReference type="ARBA" id="ARBA00022679"/>
    </source>
</evidence>
<dbReference type="AlphaFoldDB" id="A0A0U1KV12"/>
<accession>A0A0U1KV12</accession>
<dbReference type="SUPFAM" id="SSF53756">
    <property type="entry name" value="UDP-Glycosyltransferase/glycogen phosphorylase"/>
    <property type="match status" value="1"/>
</dbReference>
<keyword evidence="2" id="KW-0808">Transferase</keyword>
<sequence>MREKDQYCPNKKYVNQISAPGREIMEAHKSHTDIKRVLFMDDRVPLKNLGAGYPRAKRILQTITENGWFITFYPLYQPNLADDWQDIYEAIPDTIEVIRGYGINKLERFLSDRAGYYDVLFISRPPNMMKINKLYNKSPDLFSGLKIIYDAEAIWSIREIQRLKIQRKAIPEKVAAKCIDNELALAKISHTILAVSNQEAQYFKNAGYNDVHVLGHALAANPTLKNFEERKDMLFVGCLEEDGSPNVDSVMWFTSEVLPLINADRKERVKLYLIGKNGARALRRINSPDVVLLGTIDDLTDWYNNCRIFVAPTRFAAGIPLKVLEAAAHGIPVVLTSILESQLSWRHEQEVLVGDTAAEFAGQCKRLYNDSEAWQQLRENAINRIISEHGIIHFANCLEKVLNS</sequence>
<dbReference type="CDD" id="cd03801">
    <property type="entry name" value="GT4_PimA-like"/>
    <property type="match status" value="1"/>
</dbReference>
<evidence type="ECO:0000256" key="1">
    <source>
        <dbReference type="ARBA" id="ARBA00022676"/>
    </source>
</evidence>
<gene>
    <name evidence="3" type="ORF">SpAn4DRAFT_2093</name>
</gene>
<evidence type="ECO:0008006" key="5">
    <source>
        <dbReference type="Google" id="ProtNLM"/>
    </source>
</evidence>
<keyword evidence="1" id="KW-0328">Glycosyltransferase</keyword>
<dbReference type="PANTHER" id="PTHR12526:SF629">
    <property type="entry name" value="TEICHURONIC ACID BIOSYNTHESIS GLYCOSYLTRANSFERASE TUAH-RELATED"/>
    <property type="match status" value="1"/>
</dbReference>
<dbReference type="EMBL" id="CTRP01000003">
    <property type="protein sequence ID" value="CQR71115.1"/>
    <property type="molecule type" value="Genomic_DNA"/>
</dbReference>
<keyword evidence="4" id="KW-1185">Reference proteome</keyword>
<reference evidence="4" key="1">
    <citation type="submission" date="2015-03" db="EMBL/GenBank/DDBJ databases">
        <authorList>
            <person name="Nijsse Bart"/>
        </authorList>
    </citation>
    <scope>NUCLEOTIDE SEQUENCE [LARGE SCALE GENOMIC DNA]</scope>
</reference>
<proteinExistence type="predicted"/>
<evidence type="ECO:0000313" key="3">
    <source>
        <dbReference type="EMBL" id="CQR71115.1"/>
    </source>
</evidence>
<dbReference type="Proteomes" id="UP000049855">
    <property type="component" value="Unassembled WGS sequence"/>
</dbReference>
<organism evidence="3 4">
    <name type="scientific">Sporomusa ovata</name>
    <dbReference type="NCBI Taxonomy" id="2378"/>
    <lineage>
        <taxon>Bacteria</taxon>
        <taxon>Bacillati</taxon>
        <taxon>Bacillota</taxon>
        <taxon>Negativicutes</taxon>
        <taxon>Selenomonadales</taxon>
        <taxon>Sporomusaceae</taxon>
        <taxon>Sporomusa</taxon>
    </lineage>
</organism>
<dbReference type="Gene3D" id="3.40.50.2000">
    <property type="entry name" value="Glycogen Phosphorylase B"/>
    <property type="match status" value="1"/>
</dbReference>
<dbReference type="Pfam" id="PF13692">
    <property type="entry name" value="Glyco_trans_1_4"/>
    <property type="match status" value="1"/>
</dbReference>
<dbReference type="PANTHER" id="PTHR12526">
    <property type="entry name" value="GLYCOSYLTRANSFERASE"/>
    <property type="match status" value="1"/>
</dbReference>
<dbReference type="RefSeq" id="WP_021169821.1">
    <property type="nucleotide sequence ID" value="NZ_CTRP01000003.1"/>
</dbReference>
<name>A0A0U1KV12_9FIRM</name>